<organism evidence="1 2">
    <name type="scientific">Jaapia argillacea MUCL 33604</name>
    <dbReference type="NCBI Taxonomy" id="933084"/>
    <lineage>
        <taxon>Eukaryota</taxon>
        <taxon>Fungi</taxon>
        <taxon>Dikarya</taxon>
        <taxon>Basidiomycota</taxon>
        <taxon>Agaricomycotina</taxon>
        <taxon>Agaricomycetes</taxon>
        <taxon>Agaricomycetidae</taxon>
        <taxon>Jaapiales</taxon>
        <taxon>Jaapiaceae</taxon>
        <taxon>Jaapia</taxon>
    </lineage>
</organism>
<proteinExistence type="predicted"/>
<sequence>MAKYGRDATACLPGESEPFALVVSLPDPSDEQALTTFNVTLREAQAQGHPVIVYPWFGDVTEPNPSWSGESLDRQLMAGGRDIVWQDATLRALDRQKIHKDTTPAQETFSLRDDKFWFPSWTKTHVQTVGSQDDPKDQELYLQASKIHYYGQLADFLSSIDQPSFCGNLLDTHSQDMQWPWVVNMISDHSWAIVETEKRSYSLKQAKAGSRPKAMFAALSAVSFDSVALNEWKLVTSAGFSTFPHQDAGGFATWVRMRLGIKIWGVARLKVDTRPHGSSSTQTRLAATEAVLNMDKFKDHADLFLLFLTPGSLL</sequence>
<dbReference type="HOGENOM" id="CLU_983739_0_0_1"/>
<name>A0A067PDI1_9AGAM</name>
<evidence type="ECO:0000313" key="1">
    <source>
        <dbReference type="EMBL" id="KDQ49092.1"/>
    </source>
</evidence>
<keyword evidence="2" id="KW-1185">Reference proteome</keyword>
<evidence type="ECO:0000313" key="2">
    <source>
        <dbReference type="Proteomes" id="UP000027265"/>
    </source>
</evidence>
<dbReference type="EMBL" id="KL197811">
    <property type="protein sequence ID" value="KDQ49092.1"/>
    <property type="molecule type" value="Genomic_DNA"/>
</dbReference>
<dbReference type="OrthoDB" id="2635829at2759"/>
<gene>
    <name evidence="1" type="ORF">JAAARDRAFT_143922</name>
</gene>
<accession>A0A067PDI1</accession>
<reference evidence="2" key="1">
    <citation type="journal article" date="2014" name="Proc. Natl. Acad. Sci. U.S.A.">
        <title>Extensive sampling of basidiomycete genomes demonstrates inadequacy of the white-rot/brown-rot paradigm for wood decay fungi.</title>
        <authorList>
            <person name="Riley R."/>
            <person name="Salamov A.A."/>
            <person name="Brown D.W."/>
            <person name="Nagy L.G."/>
            <person name="Floudas D."/>
            <person name="Held B.W."/>
            <person name="Levasseur A."/>
            <person name="Lombard V."/>
            <person name="Morin E."/>
            <person name="Otillar R."/>
            <person name="Lindquist E.A."/>
            <person name="Sun H."/>
            <person name="LaButti K.M."/>
            <person name="Schmutz J."/>
            <person name="Jabbour D."/>
            <person name="Luo H."/>
            <person name="Baker S.E."/>
            <person name="Pisabarro A.G."/>
            <person name="Walton J.D."/>
            <person name="Blanchette R.A."/>
            <person name="Henrissat B."/>
            <person name="Martin F."/>
            <person name="Cullen D."/>
            <person name="Hibbett D.S."/>
            <person name="Grigoriev I.V."/>
        </authorList>
    </citation>
    <scope>NUCLEOTIDE SEQUENCE [LARGE SCALE GENOMIC DNA]</scope>
    <source>
        <strain evidence="2">MUCL 33604</strain>
    </source>
</reference>
<dbReference type="InParanoid" id="A0A067PDI1"/>
<dbReference type="Proteomes" id="UP000027265">
    <property type="component" value="Unassembled WGS sequence"/>
</dbReference>
<dbReference type="AlphaFoldDB" id="A0A067PDI1"/>
<protein>
    <submittedName>
        <fullName evidence="1">Uncharacterized protein</fullName>
    </submittedName>
</protein>